<reference evidence="1" key="1">
    <citation type="submission" date="2017-08" db="EMBL/GenBank/DDBJ databases">
        <authorList>
            <person name="Polle J.E."/>
            <person name="Barry K."/>
            <person name="Cushman J."/>
            <person name="Schmutz J."/>
            <person name="Tran D."/>
            <person name="Hathwaick L.T."/>
            <person name="Yim W.C."/>
            <person name="Jenkins J."/>
            <person name="Mckie-Krisberg Z.M."/>
            <person name="Prochnik S."/>
            <person name="Lindquist E."/>
            <person name="Dockter R.B."/>
            <person name="Adam C."/>
            <person name="Molina H."/>
            <person name="Bunkerborg J."/>
            <person name="Jin E."/>
            <person name="Buchheim M."/>
            <person name="Magnuson J."/>
        </authorList>
    </citation>
    <scope>NUCLEOTIDE SEQUENCE</scope>
    <source>
        <strain evidence="1">CCAP 19/18</strain>
    </source>
</reference>
<protein>
    <submittedName>
        <fullName evidence="1">Uncharacterized protein</fullName>
    </submittedName>
</protein>
<evidence type="ECO:0000313" key="1">
    <source>
        <dbReference type="EMBL" id="KAF5839595.1"/>
    </source>
</evidence>
<accession>A0ABQ7GYC1</accession>
<keyword evidence="2" id="KW-1185">Reference proteome</keyword>
<dbReference type="Proteomes" id="UP000815325">
    <property type="component" value="Unassembled WGS sequence"/>
</dbReference>
<proteinExistence type="predicted"/>
<evidence type="ECO:0000313" key="2">
    <source>
        <dbReference type="Proteomes" id="UP000815325"/>
    </source>
</evidence>
<sequence>MSQKAMGIPFVLDVYKKFLGPEWQDSTQKVKSFARNMMVGARAAFFPSAAKDMDQCLQIAMAVGFDEQALKKEFGNDAPAIFSLVTYTAEFHVCQAVRDMGVLPTIKDLASRLVATEHRTSCMCAERNSLLRFAAPILCPSHSFMDGSVGIDGLPVRLKPSEEELLRLRTDPVFVILALEMWSVDGLKYQNGEAEKGVAVDYMLPLVNGGYHSAVVAQQLAKLKDADRAAHAFGLCLCSKGVWVLEVAVQLLGCMAVNQHMLDARYNAKSDGSPKPPPFTATLASKGQRALMTCQRMHPTHRKVQIDAVD</sequence>
<organism evidence="1 2">
    <name type="scientific">Dunaliella salina</name>
    <name type="common">Green alga</name>
    <name type="synonym">Protococcus salinus</name>
    <dbReference type="NCBI Taxonomy" id="3046"/>
    <lineage>
        <taxon>Eukaryota</taxon>
        <taxon>Viridiplantae</taxon>
        <taxon>Chlorophyta</taxon>
        <taxon>core chlorophytes</taxon>
        <taxon>Chlorophyceae</taxon>
        <taxon>CS clade</taxon>
        <taxon>Chlamydomonadales</taxon>
        <taxon>Dunaliellaceae</taxon>
        <taxon>Dunaliella</taxon>
    </lineage>
</organism>
<dbReference type="EMBL" id="MU069538">
    <property type="protein sequence ID" value="KAF5839595.1"/>
    <property type="molecule type" value="Genomic_DNA"/>
</dbReference>
<comment type="caution">
    <text evidence="1">The sequence shown here is derived from an EMBL/GenBank/DDBJ whole genome shotgun (WGS) entry which is preliminary data.</text>
</comment>
<gene>
    <name evidence="1" type="ORF">DUNSADRAFT_374</name>
</gene>
<name>A0ABQ7GYC1_DUNSA</name>